<feature type="compositionally biased region" description="Polar residues" evidence="1">
    <location>
        <begin position="592"/>
        <end position="624"/>
    </location>
</feature>
<dbReference type="WBParaSite" id="Csp11.Scaffold627.g6843.t1">
    <property type="protein sequence ID" value="Csp11.Scaffold627.g6843.t1"/>
    <property type="gene ID" value="Csp11.Scaffold627.g6843"/>
</dbReference>
<feature type="compositionally biased region" description="Low complexity" evidence="1">
    <location>
        <begin position="454"/>
        <end position="466"/>
    </location>
</feature>
<feature type="compositionally biased region" description="Low complexity" evidence="1">
    <location>
        <begin position="647"/>
        <end position="683"/>
    </location>
</feature>
<evidence type="ECO:0000313" key="3">
    <source>
        <dbReference type="WBParaSite" id="Csp11.Scaffold627.g6843.t1"/>
    </source>
</evidence>
<feature type="compositionally biased region" description="Low complexity" evidence="1">
    <location>
        <begin position="912"/>
        <end position="928"/>
    </location>
</feature>
<keyword evidence="2" id="KW-1185">Reference proteome</keyword>
<name>A0A1I7TKM3_9PELO</name>
<reference evidence="3" key="1">
    <citation type="submission" date="2016-11" db="UniProtKB">
        <authorList>
            <consortium name="WormBaseParasite"/>
        </authorList>
    </citation>
    <scope>IDENTIFICATION</scope>
</reference>
<feature type="compositionally biased region" description="Basic and acidic residues" evidence="1">
    <location>
        <begin position="685"/>
        <end position="702"/>
    </location>
</feature>
<feature type="compositionally biased region" description="Basic and acidic residues" evidence="1">
    <location>
        <begin position="824"/>
        <end position="837"/>
    </location>
</feature>
<feature type="compositionally biased region" description="Polar residues" evidence="1">
    <location>
        <begin position="503"/>
        <end position="531"/>
    </location>
</feature>
<feature type="region of interest" description="Disordered" evidence="1">
    <location>
        <begin position="222"/>
        <end position="559"/>
    </location>
</feature>
<organism evidence="2 3">
    <name type="scientific">Caenorhabditis tropicalis</name>
    <dbReference type="NCBI Taxonomy" id="1561998"/>
    <lineage>
        <taxon>Eukaryota</taxon>
        <taxon>Metazoa</taxon>
        <taxon>Ecdysozoa</taxon>
        <taxon>Nematoda</taxon>
        <taxon>Chromadorea</taxon>
        <taxon>Rhabditida</taxon>
        <taxon>Rhabditina</taxon>
        <taxon>Rhabditomorpha</taxon>
        <taxon>Rhabditoidea</taxon>
        <taxon>Rhabditidae</taxon>
        <taxon>Peloderinae</taxon>
        <taxon>Caenorhabditis</taxon>
    </lineage>
</organism>
<feature type="compositionally biased region" description="Low complexity" evidence="1">
    <location>
        <begin position="838"/>
        <end position="848"/>
    </location>
</feature>
<evidence type="ECO:0000256" key="1">
    <source>
        <dbReference type="SAM" id="MobiDB-lite"/>
    </source>
</evidence>
<feature type="compositionally biased region" description="Basic and acidic residues" evidence="1">
    <location>
        <begin position="849"/>
        <end position="864"/>
    </location>
</feature>
<protein>
    <submittedName>
        <fullName evidence="3">Trithorax group protein osa</fullName>
    </submittedName>
</protein>
<accession>A0A1I7TKM3</accession>
<dbReference type="Proteomes" id="UP000095282">
    <property type="component" value="Unplaced"/>
</dbReference>
<feature type="compositionally biased region" description="Basic and acidic residues" evidence="1">
    <location>
        <begin position="478"/>
        <end position="501"/>
    </location>
</feature>
<feature type="compositionally biased region" description="Pro residues" evidence="1">
    <location>
        <begin position="1038"/>
        <end position="1052"/>
    </location>
</feature>
<dbReference type="AlphaFoldDB" id="A0A1I7TKM3"/>
<feature type="compositionally biased region" description="Pro residues" evidence="1">
    <location>
        <begin position="902"/>
        <end position="911"/>
    </location>
</feature>
<proteinExistence type="predicted"/>
<feature type="compositionally biased region" description="Basic and acidic residues" evidence="1">
    <location>
        <begin position="710"/>
        <end position="786"/>
    </location>
</feature>
<dbReference type="STRING" id="1561998.A0A1I7TKM3"/>
<sequence length="1093" mass="121154">MTITITEQSPCVYSVHTNSQLTGASPSIERDTILTKKLNSTWSIPVTLSFALSDLSCRLNNVLSPLNYVNSCSAFHSYKPQPYLLTSKTMRSEKAKAEKKKDTVVVLELGPAVQSTELIFTRESNEGSCESLLTSFGEVDPYYKETSTIGKTRAQPRPKPEPNQLTSMDMMSAELDLDKGRNYADNSLNSMRPLDAQRMSLLESARVHMKQSIGAAHAVGLASHQPHLPPGGPMRHNSYTMGFDPPMPYDPNMPASIQFPDPLAFGKGKAKKGRAKKNSGEESVAPTGRGKGSRKGRGASAVGATGGRKSTGIVPENPFGMDQMRPPLQRSFSDFPGQMNQQMNQYQQMQQMQQMHQYQQNQQFQQSQQYRMQMQQHQMPQNQMQSPQPTGMAPLKNQLGPNYTDQDSDEEYDPPPPPKPQVSASSRSSVPPPQQLGNPMVGYPGMPLQSPNHLPLTPSPLSAAPKPFSPEQQHFGMKMRENAYWKELDRLDQKPDIEKLKKQVSTGSMNPSVILDEQSSSSSTGHANTESSEVKVLATDASIPAPPTSKLPISAPTPKKKLGLEAAISKIRGQQEQALQKQQQQLIQQQESIDSSVSQQPTPQPLEQSSAQSMLATHQLNRARNLNDVFDDEVEEGNSVGRDVKPSLSALQRALSSSQPDSSTSDPSSLYNRSSQSSAAHSQSLKKESAEDEPEKEKEKLILKIPKILKTGDDRKDERKEKERDRSREGDRERDRDRSEKSKEDRNQRDKEKKEKDRDRRRQRERDRAEQKRVDRDKEPGKDKEQSSSSKKRKLDRKDEKDRREPDRKKERMMAAIMVKRQLQRFDEDKKDVKEEFSTSGPSTSSESTSRKETSAAPITRKESTSTASSIASLQRKESFTSQSSSFPIADHHREPSKKKPLPPPSGPPPGTYSGPPNVGSIPSSSRGNNGGIGNRKQAIPPPAQIMRGPPSDQMYRERTGSMRGFPPSSHYHGSGGSGGSKQVASYAQGLPPGMGPPAVKPHGNNYQASQWVRPPTHRDTHSYHGMPSLGPPQLQREPPPPLPQMIPLPREPLPRDPPALREQTRERGSHRGGDEAGGPDSPEEGTLRIDDE</sequence>
<feature type="compositionally biased region" description="Low complexity" evidence="1">
    <location>
        <begin position="338"/>
        <end position="388"/>
    </location>
</feature>
<feature type="compositionally biased region" description="Basic residues" evidence="1">
    <location>
        <begin position="268"/>
        <end position="277"/>
    </location>
</feature>
<evidence type="ECO:0000313" key="2">
    <source>
        <dbReference type="Proteomes" id="UP000095282"/>
    </source>
</evidence>
<feature type="compositionally biased region" description="Low complexity" evidence="1">
    <location>
        <begin position="574"/>
        <end position="591"/>
    </location>
</feature>
<feature type="compositionally biased region" description="Basic and acidic residues" evidence="1">
    <location>
        <begin position="1053"/>
        <end position="1075"/>
    </location>
</feature>
<feature type="region of interest" description="Disordered" evidence="1">
    <location>
        <begin position="573"/>
        <end position="1093"/>
    </location>
</feature>
<feature type="compositionally biased region" description="Basic and acidic residues" evidence="1">
    <location>
        <begin position="796"/>
        <end position="813"/>
    </location>
</feature>